<keyword evidence="7" id="KW-1185">Reference proteome</keyword>
<evidence type="ECO:0000256" key="2">
    <source>
        <dbReference type="ARBA" id="ARBA00008072"/>
    </source>
</evidence>
<name>A0ABR8Z639_9MICO</name>
<reference evidence="6 7" key="1">
    <citation type="submission" date="2020-08" db="EMBL/GenBank/DDBJ databases">
        <title>A Genomic Blueprint of the Chicken Gut Microbiome.</title>
        <authorList>
            <person name="Gilroy R."/>
            <person name="Ravi A."/>
            <person name="Getino M."/>
            <person name="Pursley I."/>
            <person name="Horton D.L."/>
            <person name="Alikhan N.-F."/>
            <person name="Baker D."/>
            <person name="Gharbi K."/>
            <person name="Hall N."/>
            <person name="Watson M."/>
            <person name="Adriaenssens E.M."/>
            <person name="Foster-Nyarko E."/>
            <person name="Jarju S."/>
            <person name="Secka A."/>
            <person name="Antonio M."/>
            <person name="Oren A."/>
            <person name="Chaudhuri R."/>
            <person name="La Ragione R.M."/>
            <person name="Hildebrand F."/>
            <person name="Pallen M.J."/>
        </authorList>
    </citation>
    <scope>NUCLEOTIDE SEQUENCE [LARGE SCALE GENOMIC DNA]</scope>
    <source>
        <strain evidence="6 7">Sa1BUA1</strain>
    </source>
</reference>
<keyword evidence="3" id="KW-0479">Metal-binding</keyword>
<dbReference type="Gene3D" id="3.40.50.720">
    <property type="entry name" value="NAD(P)-binding Rossmann-like Domain"/>
    <property type="match status" value="1"/>
</dbReference>
<dbReference type="InterPro" id="IPR036291">
    <property type="entry name" value="NAD(P)-bd_dom_sf"/>
</dbReference>
<protein>
    <submittedName>
        <fullName evidence="6">Dehydrogenase</fullName>
    </submittedName>
</protein>
<evidence type="ECO:0000313" key="6">
    <source>
        <dbReference type="EMBL" id="MBD8063720.1"/>
    </source>
</evidence>
<organism evidence="6 7">
    <name type="scientific">Oceanitalea stevensii</name>
    <dbReference type="NCBI Taxonomy" id="2763072"/>
    <lineage>
        <taxon>Bacteria</taxon>
        <taxon>Bacillati</taxon>
        <taxon>Actinomycetota</taxon>
        <taxon>Actinomycetes</taxon>
        <taxon>Micrococcales</taxon>
        <taxon>Bogoriellaceae</taxon>
        <taxon>Georgenia</taxon>
    </lineage>
</organism>
<evidence type="ECO:0000256" key="5">
    <source>
        <dbReference type="ARBA" id="ARBA00023002"/>
    </source>
</evidence>
<proteinExistence type="inferred from homology"/>
<dbReference type="CDD" id="cd08255">
    <property type="entry name" value="2-desacetyl-2-hydroxyethyl_bacteriochlorophyllide_like"/>
    <property type="match status" value="1"/>
</dbReference>
<accession>A0ABR8Z639</accession>
<evidence type="ECO:0000256" key="4">
    <source>
        <dbReference type="ARBA" id="ARBA00022833"/>
    </source>
</evidence>
<keyword evidence="5" id="KW-0560">Oxidoreductase</keyword>
<comment type="similarity">
    <text evidence="2">Belongs to the zinc-containing alcohol dehydrogenase family.</text>
</comment>
<gene>
    <name evidence="6" type="ORF">H9624_15480</name>
</gene>
<dbReference type="SUPFAM" id="SSF51735">
    <property type="entry name" value="NAD(P)-binding Rossmann-fold domains"/>
    <property type="match status" value="1"/>
</dbReference>
<keyword evidence="4" id="KW-0862">Zinc</keyword>
<dbReference type="PANTHER" id="PTHR43350">
    <property type="entry name" value="NAD-DEPENDENT ALCOHOL DEHYDROGENASE"/>
    <property type="match status" value="1"/>
</dbReference>
<dbReference type="PANTHER" id="PTHR43350:SF19">
    <property type="entry name" value="D-GULOSIDE 3-DEHYDROGENASE"/>
    <property type="match status" value="1"/>
</dbReference>
<evidence type="ECO:0000256" key="3">
    <source>
        <dbReference type="ARBA" id="ARBA00022723"/>
    </source>
</evidence>
<evidence type="ECO:0000256" key="1">
    <source>
        <dbReference type="ARBA" id="ARBA00001947"/>
    </source>
</evidence>
<evidence type="ECO:0000313" key="7">
    <source>
        <dbReference type="Proteomes" id="UP000661894"/>
    </source>
</evidence>
<sequence length="324" mass="34184">MVEAYWTVGPEEGQLRQTSLDAPGPGEVLVRTLASAISRGTETLVHRHAVPEAVRPLMRAPFQEGDLPGPVKYGYLSVGVVDAGPEELVGRRVFCLYPHQTRYVVPATAVVPVPDDVPTERALLAGAVETAVNALWDAAPRLGDRVAVVGMGMIGASVAALLGGFPLGRLQVVDVDPRRGELAARLGLELVTPEEAAGDCDVVLHCSASEAGLATALRLAGEEAEVVELSWYGTDAPRVPLGEAFHARRLTVRASQVGAVSAARRARRTTADRLGVALDALRDPRFDALLTGASAFAELPGTMADIASGRLPALCHVIRYPEES</sequence>
<comment type="cofactor">
    <cofactor evidence="1">
        <name>Zn(2+)</name>
        <dbReference type="ChEBI" id="CHEBI:29105"/>
    </cofactor>
</comment>
<dbReference type="Proteomes" id="UP000661894">
    <property type="component" value="Unassembled WGS sequence"/>
</dbReference>
<dbReference type="Gene3D" id="3.90.180.10">
    <property type="entry name" value="Medium-chain alcohol dehydrogenases, catalytic domain"/>
    <property type="match status" value="1"/>
</dbReference>
<dbReference type="RefSeq" id="WP_251840840.1">
    <property type="nucleotide sequence ID" value="NZ_JACSPO010000016.1"/>
</dbReference>
<dbReference type="SUPFAM" id="SSF50129">
    <property type="entry name" value="GroES-like"/>
    <property type="match status" value="1"/>
</dbReference>
<comment type="caution">
    <text evidence="6">The sequence shown here is derived from an EMBL/GenBank/DDBJ whole genome shotgun (WGS) entry which is preliminary data.</text>
</comment>
<dbReference type="EMBL" id="JACSPO010000016">
    <property type="protein sequence ID" value="MBD8063720.1"/>
    <property type="molecule type" value="Genomic_DNA"/>
</dbReference>
<dbReference type="InterPro" id="IPR011032">
    <property type="entry name" value="GroES-like_sf"/>
</dbReference>